<feature type="region of interest" description="Disordered" evidence="1">
    <location>
        <begin position="1"/>
        <end position="22"/>
    </location>
</feature>
<organism evidence="2 3">
    <name type="scientific">Stieleria varia</name>
    <dbReference type="NCBI Taxonomy" id="2528005"/>
    <lineage>
        <taxon>Bacteria</taxon>
        <taxon>Pseudomonadati</taxon>
        <taxon>Planctomycetota</taxon>
        <taxon>Planctomycetia</taxon>
        <taxon>Pirellulales</taxon>
        <taxon>Pirellulaceae</taxon>
        <taxon>Stieleria</taxon>
    </lineage>
</organism>
<gene>
    <name evidence="2" type="ORF">Pla52n_69990</name>
</gene>
<dbReference type="EMBL" id="SJPN01000033">
    <property type="protein sequence ID" value="TWT87780.1"/>
    <property type="molecule type" value="Genomic_DNA"/>
</dbReference>
<dbReference type="AlphaFoldDB" id="A0A5C5ZKM1"/>
<keyword evidence="3" id="KW-1185">Reference proteome</keyword>
<evidence type="ECO:0008006" key="4">
    <source>
        <dbReference type="Google" id="ProtNLM"/>
    </source>
</evidence>
<dbReference type="Proteomes" id="UP000320176">
    <property type="component" value="Unassembled WGS sequence"/>
</dbReference>
<accession>A0A5C5ZKM1</accession>
<protein>
    <recommendedName>
        <fullName evidence="4">RHS Repeat protein</fullName>
    </recommendedName>
</protein>
<feature type="compositionally biased region" description="Basic and acidic residues" evidence="1">
    <location>
        <begin position="10"/>
        <end position="22"/>
    </location>
</feature>
<evidence type="ECO:0000313" key="2">
    <source>
        <dbReference type="EMBL" id="TWT87780.1"/>
    </source>
</evidence>
<name>A0A5C5ZKM1_9BACT</name>
<sequence length="104" mass="11720">MLRMTQSVHHHIDASDITESFHRVQYPERQERQPVIRHAQHDLRSMPTVALGSTTIDTRTYDDGGRMLTSVYNNGVSETRTYNVDNTLAGISYSGASIGNYTYG</sequence>
<reference evidence="2 3" key="1">
    <citation type="submission" date="2019-02" db="EMBL/GenBank/DDBJ databases">
        <title>Deep-cultivation of Planctomycetes and their phenomic and genomic characterization uncovers novel biology.</title>
        <authorList>
            <person name="Wiegand S."/>
            <person name="Jogler M."/>
            <person name="Boedeker C."/>
            <person name="Pinto D."/>
            <person name="Vollmers J."/>
            <person name="Rivas-Marin E."/>
            <person name="Kohn T."/>
            <person name="Peeters S.H."/>
            <person name="Heuer A."/>
            <person name="Rast P."/>
            <person name="Oberbeckmann S."/>
            <person name="Bunk B."/>
            <person name="Jeske O."/>
            <person name="Meyerdierks A."/>
            <person name="Storesund J.E."/>
            <person name="Kallscheuer N."/>
            <person name="Luecker S."/>
            <person name="Lage O.M."/>
            <person name="Pohl T."/>
            <person name="Merkel B.J."/>
            <person name="Hornburger P."/>
            <person name="Mueller R.-W."/>
            <person name="Bruemmer F."/>
            <person name="Labrenz M."/>
            <person name="Spormann A.M."/>
            <person name="Op Den Camp H."/>
            <person name="Overmann J."/>
            <person name="Amann R."/>
            <person name="Jetten M.S.M."/>
            <person name="Mascher T."/>
            <person name="Medema M.H."/>
            <person name="Devos D.P."/>
            <person name="Kaster A.-K."/>
            <person name="Ovreas L."/>
            <person name="Rohde M."/>
            <person name="Galperin M.Y."/>
            <person name="Jogler C."/>
        </authorList>
    </citation>
    <scope>NUCLEOTIDE SEQUENCE [LARGE SCALE GENOMIC DNA]</scope>
    <source>
        <strain evidence="2 3">Pla52n</strain>
    </source>
</reference>
<evidence type="ECO:0000313" key="3">
    <source>
        <dbReference type="Proteomes" id="UP000320176"/>
    </source>
</evidence>
<proteinExistence type="predicted"/>
<comment type="caution">
    <text evidence="2">The sequence shown here is derived from an EMBL/GenBank/DDBJ whole genome shotgun (WGS) entry which is preliminary data.</text>
</comment>
<evidence type="ECO:0000256" key="1">
    <source>
        <dbReference type="SAM" id="MobiDB-lite"/>
    </source>
</evidence>